<dbReference type="Gene3D" id="3.10.290.10">
    <property type="entry name" value="RNA-binding S4 domain"/>
    <property type="match status" value="1"/>
</dbReference>
<dbReference type="NCBIfam" id="TIGR00234">
    <property type="entry name" value="tyrS"/>
    <property type="match status" value="1"/>
</dbReference>
<evidence type="ECO:0000256" key="5">
    <source>
        <dbReference type="ARBA" id="ARBA00022917"/>
    </source>
</evidence>
<protein>
    <recommendedName>
        <fullName evidence="1 8">Tyrosine--tRNA ligase</fullName>
        <ecNumber evidence="1 8">6.1.1.1</ecNumber>
    </recommendedName>
</protein>
<sequence length="462" mass="52123">MERKDAEKKVDELLSRGAESFIDPENSFKNKLISKLTGEYTKDIFIKFGVDPTRPDIHLGHAVVLKSLRAFQDIGCKVIFLIGDFTGTIGDPTGKSKVRPEIDQSEIEHNMKTYLDQVGKILKTDEKVFTWMRNSDWFVSPFDLKTEGMDSKVNDVSIDPNSTIGKAIIYEGTRMQVTHLKHKKVESVSFSNILWTLRHITHARLIERDMFQERLTKGESLYMHEMLYPVMQGIDSVILSKIYGSCDMEVGGNDQTFNMLMGRDIMRLNKMEEQAVMSFNILRGTDGKEKMSKSLDNYIAITDEPHDMYGKVMSIPDHVMKEYFTLCTYTPLDEIEKMIEDSESGKVNPKDIKKRLAEEIVTIYHGSTASAAAEEAFENTFSKGGTPEDMKEIVVTKESALGDVLAEAGIVSSKTEWRRLVNDNAITNLDSGEKITDPASTVSADISLKVGKYRFVKIKIGS</sequence>
<dbReference type="SUPFAM" id="SSF52374">
    <property type="entry name" value="Nucleotidylyl transferase"/>
    <property type="match status" value="1"/>
</dbReference>
<evidence type="ECO:0000256" key="4">
    <source>
        <dbReference type="ARBA" id="ARBA00022840"/>
    </source>
</evidence>
<dbReference type="Gene3D" id="1.10.240.10">
    <property type="entry name" value="Tyrosyl-Transfer RNA Synthetase"/>
    <property type="match status" value="1"/>
</dbReference>
<evidence type="ECO:0000256" key="1">
    <source>
        <dbReference type="ARBA" id="ARBA00013160"/>
    </source>
</evidence>
<dbReference type="GO" id="GO:0006437">
    <property type="term" value="P:tyrosyl-tRNA aminoacylation"/>
    <property type="evidence" value="ECO:0007669"/>
    <property type="project" value="UniProtKB-UniRule"/>
</dbReference>
<evidence type="ECO:0000256" key="6">
    <source>
        <dbReference type="ARBA" id="ARBA00023146"/>
    </source>
</evidence>
<evidence type="ECO:0000256" key="3">
    <source>
        <dbReference type="ARBA" id="ARBA00022741"/>
    </source>
</evidence>
<keyword evidence="6 9" id="KW-0030">Aminoacyl-tRNA synthetase</keyword>
<comment type="catalytic activity">
    <reaction evidence="7">
        <text>tRNA(Tyr) + L-tyrosine + ATP = L-tyrosyl-tRNA(Tyr) + AMP + diphosphate + H(+)</text>
        <dbReference type="Rhea" id="RHEA:10220"/>
        <dbReference type="Rhea" id="RHEA-COMP:9706"/>
        <dbReference type="Rhea" id="RHEA-COMP:9707"/>
        <dbReference type="ChEBI" id="CHEBI:15378"/>
        <dbReference type="ChEBI" id="CHEBI:30616"/>
        <dbReference type="ChEBI" id="CHEBI:33019"/>
        <dbReference type="ChEBI" id="CHEBI:58315"/>
        <dbReference type="ChEBI" id="CHEBI:78442"/>
        <dbReference type="ChEBI" id="CHEBI:78536"/>
        <dbReference type="ChEBI" id="CHEBI:456215"/>
        <dbReference type="EC" id="6.1.1.1"/>
    </reaction>
</comment>
<proteinExistence type="inferred from homology"/>
<evidence type="ECO:0000256" key="2">
    <source>
        <dbReference type="ARBA" id="ARBA00022598"/>
    </source>
</evidence>
<dbReference type="AlphaFoldDB" id="A0A2H0QSG5"/>
<evidence type="ECO:0000256" key="9">
    <source>
        <dbReference type="RuleBase" id="RU363036"/>
    </source>
</evidence>
<dbReference type="GO" id="GO:0004831">
    <property type="term" value="F:tyrosine-tRNA ligase activity"/>
    <property type="evidence" value="ECO:0007669"/>
    <property type="project" value="UniProtKB-UniRule"/>
</dbReference>
<dbReference type="Proteomes" id="UP000231333">
    <property type="component" value="Unassembled WGS sequence"/>
</dbReference>
<gene>
    <name evidence="10" type="primary">tyrS</name>
    <name evidence="10" type="ORF">COV34_03495</name>
</gene>
<evidence type="ECO:0000256" key="7">
    <source>
        <dbReference type="ARBA" id="ARBA00048248"/>
    </source>
</evidence>
<organism evidence="10 11">
    <name type="scientific">Candidatus Zambryskibacteria bacterium CG10_big_fil_rev_8_21_14_0_10_42_12</name>
    <dbReference type="NCBI Taxonomy" id="1975115"/>
    <lineage>
        <taxon>Bacteria</taxon>
        <taxon>Candidatus Zambryskiibacteriota</taxon>
    </lineage>
</organism>
<dbReference type="GO" id="GO:0003723">
    <property type="term" value="F:RNA binding"/>
    <property type="evidence" value="ECO:0007669"/>
    <property type="project" value="InterPro"/>
</dbReference>
<evidence type="ECO:0000313" key="11">
    <source>
        <dbReference type="Proteomes" id="UP000231333"/>
    </source>
</evidence>
<accession>A0A2H0QSG5</accession>
<dbReference type="InterPro" id="IPR014729">
    <property type="entry name" value="Rossmann-like_a/b/a_fold"/>
</dbReference>
<evidence type="ECO:0000256" key="8">
    <source>
        <dbReference type="NCBIfam" id="TIGR00234"/>
    </source>
</evidence>
<keyword evidence="2 9" id="KW-0436">Ligase</keyword>
<keyword evidence="4 9" id="KW-0067">ATP-binding</keyword>
<dbReference type="PANTHER" id="PTHR11766:SF1">
    <property type="entry name" value="TYROSINE--TRNA LIGASE"/>
    <property type="match status" value="1"/>
</dbReference>
<keyword evidence="3 9" id="KW-0547">Nucleotide-binding</keyword>
<dbReference type="InterPro" id="IPR002307">
    <property type="entry name" value="Tyr-tRNA-ligase"/>
</dbReference>
<dbReference type="GO" id="GO:0005829">
    <property type="term" value="C:cytosol"/>
    <property type="evidence" value="ECO:0007669"/>
    <property type="project" value="TreeGrafter"/>
</dbReference>
<keyword evidence="5 9" id="KW-0648">Protein biosynthesis</keyword>
<dbReference type="InterPro" id="IPR036986">
    <property type="entry name" value="S4_RNA-bd_sf"/>
</dbReference>
<reference evidence="10 11" key="1">
    <citation type="submission" date="2017-09" db="EMBL/GenBank/DDBJ databases">
        <title>Depth-based differentiation of microbial function through sediment-hosted aquifers and enrichment of novel symbionts in the deep terrestrial subsurface.</title>
        <authorList>
            <person name="Probst A.J."/>
            <person name="Ladd B."/>
            <person name="Jarett J.K."/>
            <person name="Geller-Mcgrath D.E."/>
            <person name="Sieber C.M."/>
            <person name="Emerson J.B."/>
            <person name="Anantharaman K."/>
            <person name="Thomas B.C."/>
            <person name="Malmstrom R."/>
            <person name="Stieglmeier M."/>
            <person name="Klingl A."/>
            <person name="Woyke T."/>
            <person name="Ryan C.M."/>
            <person name="Banfield J.F."/>
        </authorList>
    </citation>
    <scope>NUCLEOTIDE SEQUENCE [LARGE SCALE GENOMIC DNA]</scope>
    <source>
        <strain evidence="10">CG10_big_fil_rev_8_21_14_0_10_42_12</strain>
    </source>
</reference>
<name>A0A2H0QSG5_9BACT</name>
<evidence type="ECO:0000313" key="10">
    <source>
        <dbReference type="EMBL" id="PIR37259.1"/>
    </source>
</evidence>
<dbReference type="Pfam" id="PF00579">
    <property type="entry name" value="tRNA-synt_1b"/>
    <property type="match status" value="2"/>
</dbReference>
<dbReference type="Gene3D" id="3.40.50.620">
    <property type="entry name" value="HUPs"/>
    <property type="match status" value="1"/>
</dbReference>
<comment type="caution">
    <text evidence="10">The sequence shown here is derived from an EMBL/GenBank/DDBJ whole genome shotgun (WGS) entry which is preliminary data.</text>
</comment>
<dbReference type="SUPFAM" id="SSF55174">
    <property type="entry name" value="Alpha-L RNA-binding motif"/>
    <property type="match status" value="1"/>
</dbReference>
<dbReference type="InterPro" id="IPR002305">
    <property type="entry name" value="aa-tRNA-synth_Ic"/>
</dbReference>
<comment type="similarity">
    <text evidence="9">Belongs to the class-I aminoacyl-tRNA synthetase family.</text>
</comment>
<dbReference type="PANTHER" id="PTHR11766">
    <property type="entry name" value="TYROSYL-TRNA SYNTHETASE"/>
    <property type="match status" value="1"/>
</dbReference>
<dbReference type="EC" id="6.1.1.1" evidence="1 8"/>
<dbReference type="InterPro" id="IPR024088">
    <property type="entry name" value="Tyr-tRNA-ligase_bac-type"/>
</dbReference>
<dbReference type="EMBL" id="PCXL01000026">
    <property type="protein sequence ID" value="PIR37259.1"/>
    <property type="molecule type" value="Genomic_DNA"/>
</dbReference>
<dbReference type="GO" id="GO:0005524">
    <property type="term" value="F:ATP binding"/>
    <property type="evidence" value="ECO:0007669"/>
    <property type="project" value="UniProtKB-KW"/>
</dbReference>